<protein>
    <submittedName>
        <fullName evidence="1">Aflatoxin B1 aldehyde reductase member 2</fullName>
    </submittedName>
</protein>
<organism evidence="1 2">
    <name type="scientific">Striga asiatica</name>
    <name type="common">Asiatic witchweed</name>
    <name type="synonym">Buchnera asiatica</name>
    <dbReference type="NCBI Taxonomy" id="4170"/>
    <lineage>
        <taxon>Eukaryota</taxon>
        <taxon>Viridiplantae</taxon>
        <taxon>Streptophyta</taxon>
        <taxon>Embryophyta</taxon>
        <taxon>Tracheophyta</taxon>
        <taxon>Spermatophyta</taxon>
        <taxon>Magnoliopsida</taxon>
        <taxon>eudicotyledons</taxon>
        <taxon>Gunneridae</taxon>
        <taxon>Pentapetalae</taxon>
        <taxon>asterids</taxon>
        <taxon>lamiids</taxon>
        <taxon>Lamiales</taxon>
        <taxon>Orobanchaceae</taxon>
        <taxon>Buchnereae</taxon>
        <taxon>Striga</taxon>
    </lineage>
</organism>
<sequence length="231" mass="25973">MRRRRPIAESLARAVAYRAPPGAEERSSLRAQRTCSPDRVRTRLLSSVARGLCARPDNAHAWQRIVGGCTNVLVLGESGELGLEIWAGYFCSCFITLSVYEYWVLQLLCLLLLGHNYGLGDPLELNLGYGRYFVGLHQTFISAARDAIFRCDWRLGCVDIVASCILLGRQCSRIFACFRRLFLLGKPMHEISSGGSHGFTVLVLVVTFHFHQSLDSYLHVVHQYGHEMRAL</sequence>
<dbReference type="AlphaFoldDB" id="A0A5A7R204"/>
<reference evidence="2" key="1">
    <citation type="journal article" date="2019" name="Curr. Biol.">
        <title>Genome Sequence of Striga asiatica Provides Insight into the Evolution of Plant Parasitism.</title>
        <authorList>
            <person name="Yoshida S."/>
            <person name="Kim S."/>
            <person name="Wafula E.K."/>
            <person name="Tanskanen J."/>
            <person name="Kim Y.M."/>
            <person name="Honaas L."/>
            <person name="Yang Z."/>
            <person name="Spallek T."/>
            <person name="Conn C.E."/>
            <person name="Ichihashi Y."/>
            <person name="Cheong K."/>
            <person name="Cui S."/>
            <person name="Der J.P."/>
            <person name="Gundlach H."/>
            <person name="Jiao Y."/>
            <person name="Hori C."/>
            <person name="Ishida J.K."/>
            <person name="Kasahara H."/>
            <person name="Kiba T."/>
            <person name="Kim M.S."/>
            <person name="Koo N."/>
            <person name="Laohavisit A."/>
            <person name="Lee Y.H."/>
            <person name="Lumba S."/>
            <person name="McCourt P."/>
            <person name="Mortimer J.C."/>
            <person name="Mutuku J.M."/>
            <person name="Nomura T."/>
            <person name="Sasaki-Sekimoto Y."/>
            <person name="Seto Y."/>
            <person name="Wang Y."/>
            <person name="Wakatake T."/>
            <person name="Sakakibara H."/>
            <person name="Demura T."/>
            <person name="Yamaguchi S."/>
            <person name="Yoneyama K."/>
            <person name="Manabe R.I."/>
            <person name="Nelson D.C."/>
            <person name="Schulman A.H."/>
            <person name="Timko M.P."/>
            <person name="dePamphilis C.W."/>
            <person name="Choi D."/>
            <person name="Shirasu K."/>
        </authorList>
    </citation>
    <scope>NUCLEOTIDE SEQUENCE [LARGE SCALE GENOMIC DNA]</scope>
    <source>
        <strain evidence="2">cv. UVA1</strain>
    </source>
</reference>
<evidence type="ECO:0000313" key="2">
    <source>
        <dbReference type="Proteomes" id="UP000325081"/>
    </source>
</evidence>
<dbReference type="EMBL" id="BKCP01009626">
    <property type="protein sequence ID" value="GER51362.1"/>
    <property type="molecule type" value="Genomic_DNA"/>
</dbReference>
<feature type="non-terminal residue" evidence="1">
    <location>
        <position position="231"/>
    </location>
</feature>
<comment type="caution">
    <text evidence="1">The sequence shown here is derived from an EMBL/GenBank/DDBJ whole genome shotgun (WGS) entry which is preliminary data.</text>
</comment>
<name>A0A5A7R204_STRAF</name>
<accession>A0A5A7R204</accession>
<keyword evidence="2" id="KW-1185">Reference proteome</keyword>
<gene>
    <name evidence="1" type="ORF">STAS_28732</name>
</gene>
<proteinExistence type="predicted"/>
<dbReference type="Proteomes" id="UP000325081">
    <property type="component" value="Unassembled WGS sequence"/>
</dbReference>
<evidence type="ECO:0000313" key="1">
    <source>
        <dbReference type="EMBL" id="GER51362.1"/>
    </source>
</evidence>